<accession>D6CSD4</accession>
<evidence type="ECO:0000256" key="1">
    <source>
        <dbReference type="ARBA" id="ARBA00022908"/>
    </source>
</evidence>
<protein>
    <submittedName>
        <fullName evidence="6">Phage integrase</fullName>
    </submittedName>
</protein>
<evidence type="ECO:0000256" key="3">
    <source>
        <dbReference type="ARBA" id="ARBA00023172"/>
    </source>
</evidence>
<dbReference type="eggNOG" id="COG0582">
    <property type="taxonomic scope" value="Bacteria"/>
</dbReference>
<feature type="region of interest" description="Disordered" evidence="4">
    <location>
        <begin position="381"/>
        <end position="410"/>
    </location>
</feature>
<evidence type="ECO:0000313" key="6">
    <source>
        <dbReference type="EMBL" id="CAZ87662.1"/>
    </source>
</evidence>
<gene>
    <name evidence="6" type="ordered locus">THI_0960</name>
</gene>
<keyword evidence="1" id="KW-0229">DNA integration</keyword>
<evidence type="ECO:0000256" key="2">
    <source>
        <dbReference type="ARBA" id="ARBA00023125"/>
    </source>
</evidence>
<organism evidence="6 7">
    <name type="scientific">Thiomonas arsenitoxydans (strain DSM 22701 / CIP 110005 / 3As)</name>
    <dbReference type="NCBI Taxonomy" id="426114"/>
    <lineage>
        <taxon>Bacteria</taxon>
        <taxon>Pseudomonadati</taxon>
        <taxon>Pseudomonadota</taxon>
        <taxon>Betaproteobacteria</taxon>
        <taxon>Burkholderiales</taxon>
        <taxon>Thiomonas</taxon>
    </lineage>
</organism>
<dbReference type="AlphaFoldDB" id="D6CSD4"/>
<dbReference type="GO" id="GO:0003677">
    <property type="term" value="F:DNA binding"/>
    <property type="evidence" value="ECO:0007669"/>
    <property type="project" value="UniProtKB-KW"/>
</dbReference>
<reference evidence="7" key="2">
    <citation type="journal article" date="2010" name="PLoS Genet.">
        <title>Structure, function, and evolution of the Thiomonas spp. genome.</title>
        <authorList>
            <person name="Arsene-Ploetze F."/>
            <person name="Koechler S."/>
            <person name="Marchal M."/>
            <person name="Coppee J.Y."/>
            <person name="Chandler M."/>
            <person name="Bonnefoy V."/>
            <person name="Brochier-Armanet C."/>
            <person name="Barakat M."/>
            <person name="Barbe V."/>
            <person name="Battaglia-Brunet F."/>
            <person name="Bruneel O."/>
            <person name="Bryan C.G."/>
            <person name="Cleiss-Arnold J."/>
            <person name="Cruveiller S."/>
            <person name="Erhardt M."/>
            <person name="Heinrich-Salmeron A."/>
            <person name="Hommais F."/>
            <person name="Joulian C."/>
            <person name="Krin E."/>
            <person name="Lieutaud A."/>
            <person name="Lievremont D."/>
            <person name="Michel C."/>
            <person name="Muller D."/>
            <person name="Ortet P."/>
            <person name="Proux C."/>
            <person name="Siguier P."/>
            <person name="Roche D."/>
            <person name="Rouy Z."/>
            <person name="Salvignol G."/>
            <person name="Slyemi D."/>
            <person name="Talla E."/>
            <person name="Weiss S."/>
            <person name="Weissenbach J."/>
            <person name="Medigue C."/>
            <person name="Bertin P.N."/>
        </authorList>
    </citation>
    <scope>NUCLEOTIDE SEQUENCE [LARGE SCALE GENOMIC DNA]</scope>
    <source>
        <strain evidence="7">DSM 22701 / CIP 110005 / 3As</strain>
    </source>
</reference>
<dbReference type="EMBL" id="FP475956">
    <property type="protein sequence ID" value="CAZ87662.1"/>
    <property type="molecule type" value="Genomic_DNA"/>
</dbReference>
<reference key="1">
    <citation type="submission" date="2009-07" db="EMBL/GenBank/DDBJ databases">
        <authorList>
            <person name="Genoscope - CEA"/>
        </authorList>
    </citation>
    <scope>NUCLEOTIDE SEQUENCE</scope>
    <source>
        <strain>3As</strain>
    </source>
</reference>
<dbReference type="InterPro" id="IPR010998">
    <property type="entry name" value="Integrase_recombinase_N"/>
</dbReference>
<sequence length="459" mass="52418">MSKEGRGMASVVQLPSGRFRAFARIKEMKAAQVFERREEAQIWADATEKRMRAGRWAAPTVKREDARKTVQDGFAAYVQSEDWLRKAEVTRRVELRKQLPVIEALGTRYLSELSADDVRNYIAKRRKTRPSRAKKDDKEARLSPDQIRLEVAALSAMCNFAVERHWMETNPARGVKRPTSNRRTVRLDDELIGQILAHPKVRDDLRAYLYFRLLFSTVCRPGELATARKEWYRANPPQIRIPRTKNEDERAIIIPNSMALSFGRYIELDDTSSPYIFSSAAREKGTWKPFNYAGVWRVLARDLQLRQKGIVPHVARHEGVSRLFERTNLSDGQIAAVSGHRTAQALWRYKHLRAEHSRGIVNALDNIVVEAVGSVVNGANRTAQSNMPPEMLVPSNPPIDNPKSRKQEQMEIKARQQFEILSGAVYFPGVPLHEQPTKRAPSQGGENHKKQSKKPEQSK</sequence>
<dbReference type="GO" id="GO:0006310">
    <property type="term" value="P:DNA recombination"/>
    <property type="evidence" value="ECO:0007669"/>
    <property type="project" value="UniProtKB-KW"/>
</dbReference>
<evidence type="ECO:0000313" key="7">
    <source>
        <dbReference type="Proteomes" id="UP000002372"/>
    </source>
</evidence>
<dbReference type="KEGG" id="thi:THI_0960"/>
<proteinExistence type="predicted"/>
<evidence type="ECO:0000259" key="5">
    <source>
        <dbReference type="PROSITE" id="PS51898"/>
    </source>
</evidence>
<dbReference type="PANTHER" id="PTHR30349:SF94">
    <property type="entry name" value="INTEGRASE_RECOMBINASE HI_1414-RELATED"/>
    <property type="match status" value="1"/>
</dbReference>
<keyword evidence="3" id="KW-0233">DNA recombination</keyword>
<dbReference type="InterPro" id="IPR002104">
    <property type="entry name" value="Integrase_catalytic"/>
</dbReference>
<dbReference type="InterPro" id="IPR013762">
    <property type="entry name" value="Integrase-like_cat_sf"/>
</dbReference>
<dbReference type="Proteomes" id="UP000002372">
    <property type="component" value="Chromosome"/>
</dbReference>
<keyword evidence="2" id="KW-0238">DNA-binding</keyword>
<dbReference type="Gene3D" id="1.10.150.130">
    <property type="match status" value="1"/>
</dbReference>
<dbReference type="GO" id="GO:0015074">
    <property type="term" value="P:DNA integration"/>
    <property type="evidence" value="ECO:0007669"/>
    <property type="project" value="UniProtKB-KW"/>
</dbReference>
<name>D6CSD4_THIA3</name>
<dbReference type="Pfam" id="PF00589">
    <property type="entry name" value="Phage_integrase"/>
    <property type="match status" value="1"/>
</dbReference>
<dbReference type="PROSITE" id="PS51898">
    <property type="entry name" value="TYR_RECOMBINASE"/>
    <property type="match status" value="1"/>
</dbReference>
<feature type="domain" description="Tyr recombinase" evidence="5">
    <location>
        <begin position="182"/>
        <end position="362"/>
    </location>
</feature>
<dbReference type="InterPro" id="IPR011010">
    <property type="entry name" value="DNA_brk_join_enz"/>
</dbReference>
<dbReference type="SUPFAM" id="SSF56349">
    <property type="entry name" value="DNA breaking-rejoining enzymes"/>
    <property type="match status" value="1"/>
</dbReference>
<dbReference type="InterPro" id="IPR050090">
    <property type="entry name" value="Tyrosine_recombinase_XerCD"/>
</dbReference>
<feature type="compositionally biased region" description="Basic and acidic residues" evidence="4">
    <location>
        <begin position="446"/>
        <end position="459"/>
    </location>
</feature>
<feature type="region of interest" description="Disordered" evidence="4">
    <location>
        <begin position="429"/>
        <end position="459"/>
    </location>
</feature>
<evidence type="ECO:0000256" key="4">
    <source>
        <dbReference type="SAM" id="MobiDB-lite"/>
    </source>
</evidence>
<dbReference type="Gene3D" id="1.10.443.10">
    <property type="entry name" value="Intergrase catalytic core"/>
    <property type="match status" value="1"/>
</dbReference>
<dbReference type="PANTHER" id="PTHR30349">
    <property type="entry name" value="PHAGE INTEGRASE-RELATED"/>
    <property type="match status" value="1"/>
</dbReference>
<dbReference type="HOGENOM" id="CLU_582585_0_0_4"/>